<evidence type="ECO:0000313" key="2">
    <source>
        <dbReference type="EMBL" id="MED6168931.1"/>
    </source>
</evidence>
<dbReference type="Proteomes" id="UP001341840">
    <property type="component" value="Unassembled WGS sequence"/>
</dbReference>
<evidence type="ECO:0000313" key="3">
    <source>
        <dbReference type="Proteomes" id="UP001341840"/>
    </source>
</evidence>
<feature type="compositionally biased region" description="Low complexity" evidence="1">
    <location>
        <begin position="200"/>
        <end position="211"/>
    </location>
</feature>
<feature type="compositionally biased region" description="Low complexity" evidence="1">
    <location>
        <begin position="129"/>
        <end position="142"/>
    </location>
</feature>
<organism evidence="2 3">
    <name type="scientific">Stylosanthes scabra</name>
    <dbReference type="NCBI Taxonomy" id="79078"/>
    <lineage>
        <taxon>Eukaryota</taxon>
        <taxon>Viridiplantae</taxon>
        <taxon>Streptophyta</taxon>
        <taxon>Embryophyta</taxon>
        <taxon>Tracheophyta</taxon>
        <taxon>Spermatophyta</taxon>
        <taxon>Magnoliopsida</taxon>
        <taxon>eudicotyledons</taxon>
        <taxon>Gunneridae</taxon>
        <taxon>Pentapetalae</taxon>
        <taxon>rosids</taxon>
        <taxon>fabids</taxon>
        <taxon>Fabales</taxon>
        <taxon>Fabaceae</taxon>
        <taxon>Papilionoideae</taxon>
        <taxon>50 kb inversion clade</taxon>
        <taxon>dalbergioids sensu lato</taxon>
        <taxon>Dalbergieae</taxon>
        <taxon>Pterocarpus clade</taxon>
        <taxon>Stylosanthes</taxon>
    </lineage>
</organism>
<feature type="compositionally biased region" description="Polar residues" evidence="1">
    <location>
        <begin position="230"/>
        <end position="247"/>
    </location>
</feature>
<reference evidence="2 3" key="1">
    <citation type="journal article" date="2023" name="Plants (Basel)">
        <title>Bridging the Gap: Combining Genomics and Transcriptomics Approaches to Understand Stylosanthes scabra, an Orphan Legume from the Brazilian Caatinga.</title>
        <authorList>
            <person name="Ferreira-Neto J.R.C."/>
            <person name="da Silva M.D."/>
            <person name="Binneck E."/>
            <person name="de Melo N.F."/>
            <person name="da Silva R.H."/>
            <person name="de Melo A.L.T.M."/>
            <person name="Pandolfi V."/>
            <person name="Bustamante F.O."/>
            <person name="Brasileiro-Vidal A.C."/>
            <person name="Benko-Iseppon A.M."/>
        </authorList>
    </citation>
    <scope>NUCLEOTIDE SEQUENCE [LARGE SCALE GENOMIC DNA]</scope>
    <source>
        <tissue evidence="2">Leaves</tissue>
    </source>
</reference>
<evidence type="ECO:0000256" key="1">
    <source>
        <dbReference type="SAM" id="MobiDB-lite"/>
    </source>
</evidence>
<gene>
    <name evidence="2" type="ORF">PIB30_016414</name>
</gene>
<dbReference type="EMBL" id="JASCZI010151081">
    <property type="protein sequence ID" value="MED6168931.1"/>
    <property type="molecule type" value="Genomic_DNA"/>
</dbReference>
<feature type="region of interest" description="Disordered" evidence="1">
    <location>
        <begin position="199"/>
        <end position="247"/>
    </location>
</feature>
<proteinExistence type="predicted"/>
<sequence length="330" mass="36371">MDKSKETAHDRQRRIAFLRERKRKIGWRLQQENFPGKMLGTNAEGSSTKRSCHQVKEVSRIPLAELNIGTPPSVITFNGTVNVSAESTILSNQQGAAEEPSYRRKRRSLILAEKRKSISQPHQEHDDNSSVLSNNPLEENNSLTANSSITSINVNPSLNFNQDTPQVDKECGGGGGSSSIVGLFPFKCIEDEGGGDGCPALSGGASLSGAGDMEENPQKRDKKPTGPSPVKSSTINNNGYTISPPSSTRVYQQSTKYIITTDGININSPQGGYLKPDTREGNNTSNLYPNDQHYTMNNILKSHKKWSKFTKNVHFRTSIFPKFSSLRRRC</sequence>
<comment type="caution">
    <text evidence="2">The sequence shown here is derived from an EMBL/GenBank/DDBJ whole genome shotgun (WGS) entry which is preliminary data.</text>
</comment>
<keyword evidence="3" id="KW-1185">Reference proteome</keyword>
<name>A0ABU6V5L2_9FABA</name>
<protein>
    <submittedName>
        <fullName evidence="2">Uncharacterized protein</fullName>
    </submittedName>
</protein>
<feature type="compositionally biased region" description="Basic and acidic residues" evidence="1">
    <location>
        <begin position="114"/>
        <end position="128"/>
    </location>
</feature>
<accession>A0ABU6V5L2</accession>
<feature type="region of interest" description="Disordered" evidence="1">
    <location>
        <begin position="114"/>
        <end position="142"/>
    </location>
</feature>